<feature type="region of interest" description="Disordered" evidence="3">
    <location>
        <begin position="244"/>
        <end position="286"/>
    </location>
</feature>
<feature type="region of interest" description="Disordered" evidence="3">
    <location>
        <begin position="303"/>
        <end position="443"/>
    </location>
</feature>
<feature type="compositionally biased region" description="Low complexity" evidence="3">
    <location>
        <begin position="130"/>
        <end position="142"/>
    </location>
</feature>
<dbReference type="InterPro" id="IPR000261">
    <property type="entry name" value="EH_dom"/>
</dbReference>
<feature type="domain" description="EF-hand" evidence="6">
    <location>
        <begin position="495"/>
        <end position="530"/>
    </location>
</feature>
<organism evidence="7 8">
    <name type="scientific">Rhizophlyctis rosea</name>
    <dbReference type="NCBI Taxonomy" id="64517"/>
    <lineage>
        <taxon>Eukaryota</taxon>
        <taxon>Fungi</taxon>
        <taxon>Fungi incertae sedis</taxon>
        <taxon>Chytridiomycota</taxon>
        <taxon>Chytridiomycota incertae sedis</taxon>
        <taxon>Chytridiomycetes</taxon>
        <taxon>Rhizophlyctidales</taxon>
        <taxon>Rhizophlyctidaceae</taxon>
        <taxon>Rhizophlyctis</taxon>
    </lineage>
</organism>
<dbReference type="GO" id="GO:0005737">
    <property type="term" value="C:cytoplasm"/>
    <property type="evidence" value="ECO:0007669"/>
    <property type="project" value="TreeGrafter"/>
</dbReference>
<dbReference type="PANTHER" id="PTHR11216">
    <property type="entry name" value="EH DOMAIN"/>
    <property type="match status" value="1"/>
</dbReference>
<dbReference type="SMART" id="SM00326">
    <property type="entry name" value="SH3"/>
    <property type="match status" value="1"/>
</dbReference>
<dbReference type="Proteomes" id="UP001212841">
    <property type="component" value="Unassembled WGS sequence"/>
</dbReference>
<dbReference type="Pfam" id="PF14604">
    <property type="entry name" value="SH3_9"/>
    <property type="match status" value="1"/>
</dbReference>
<dbReference type="GO" id="GO:0006897">
    <property type="term" value="P:endocytosis"/>
    <property type="evidence" value="ECO:0007669"/>
    <property type="project" value="TreeGrafter"/>
</dbReference>
<evidence type="ECO:0000259" key="4">
    <source>
        <dbReference type="PROSITE" id="PS50002"/>
    </source>
</evidence>
<comment type="caution">
    <text evidence="7">The sequence shown here is derived from an EMBL/GenBank/DDBJ whole genome shotgun (WGS) entry which is preliminary data.</text>
</comment>
<evidence type="ECO:0000259" key="5">
    <source>
        <dbReference type="PROSITE" id="PS50031"/>
    </source>
</evidence>
<dbReference type="Gene3D" id="1.10.238.10">
    <property type="entry name" value="EF-hand"/>
    <property type="match status" value="1"/>
</dbReference>
<name>A0AAD5SAK1_9FUNG</name>
<proteinExistence type="predicted"/>
<dbReference type="GO" id="GO:0016197">
    <property type="term" value="P:endosomal transport"/>
    <property type="evidence" value="ECO:0007669"/>
    <property type="project" value="TreeGrafter"/>
</dbReference>
<feature type="compositionally biased region" description="Polar residues" evidence="3">
    <location>
        <begin position="110"/>
        <end position="119"/>
    </location>
</feature>
<dbReference type="AlphaFoldDB" id="A0AAD5SAK1"/>
<evidence type="ECO:0000313" key="8">
    <source>
        <dbReference type="Proteomes" id="UP001212841"/>
    </source>
</evidence>
<evidence type="ECO:0000256" key="1">
    <source>
        <dbReference type="ARBA" id="ARBA00022443"/>
    </source>
</evidence>
<feature type="compositionally biased region" description="Low complexity" evidence="3">
    <location>
        <begin position="164"/>
        <end position="190"/>
    </location>
</feature>
<dbReference type="InterPro" id="IPR001452">
    <property type="entry name" value="SH3_domain"/>
</dbReference>
<dbReference type="CDD" id="cd00052">
    <property type="entry name" value="EH"/>
    <property type="match status" value="1"/>
</dbReference>
<dbReference type="PROSITE" id="PS50002">
    <property type="entry name" value="SH3"/>
    <property type="match status" value="1"/>
</dbReference>
<dbReference type="Gene3D" id="2.30.30.40">
    <property type="entry name" value="SH3 Domains"/>
    <property type="match status" value="1"/>
</dbReference>
<dbReference type="GO" id="GO:0005509">
    <property type="term" value="F:calcium ion binding"/>
    <property type="evidence" value="ECO:0007669"/>
    <property type="project" value="InterPro"/>
</dbReference>
<accession>A0AAD5SAK1</accession>
<keyword evidence="1 2" id="KW-0728">SH3 domain</keyword>
<dbReference type="Pfam" id="PF12763">
    <property type="entry name" value="EH"/>
    <property type="match status" value="1"/>
</dbReference>
<feature type="compositionally biased region" description="Pro residues" evidence="3">
    <location>
        <begin position="400"/>
        <end position="416"/>
    </location>
</feature>
<dbReference type="InterPro" id="IPR011992">
    <property type="entry name" value="EF-hand-dom_pair"/>
</dbReference>
<dbReference type="SUPFAM" id="SSF50044">
    <property type="entry name" value="SH3-domain"/>
    <property type="match status" value="1"/>
</dbReference>
<feature type="compositionally biased region" description="Low complexity" evidence="3">
    <location>
        <begin position="376"/>
        <end position="390"/>
    </location>
</feature>
<reference evidence="7" key="1">
    <citation type="submission" date="2020-05" db="EMBL/GenBank/DDBJ databases">
        <title>Phylogenomic resolution of chytrid fungi.</title>
        <authorList>
            <person name="Stajich J.E."/>
            <person name="Amses K."/>
            <person name="Simmons R."/>
            <person name="Seto K."/>
            <person name="Myers J."/>
            <person name="Bonds A."/>
            <person name="Quandt C.A."/>
            <person name="Barry K."/>
            <person name="Liu P."/>
            <person name="Grigoriev I."/>
            <person name="Longcore J.E."/>
            <person name="James T.Y."/>
        </authorList>
    </citation>
    <scope>NUCLEOTIDE SEQUENCE</scope>
    <source>
        <strain evidence="7">JEL0318</strain>
    </source>
</reference>
<dbReference type="SMART" id="SM00027">
    <property type="entry name" value="EH"/>
    <property type="match status" value="1"/>
</dbReference>
<feature type="domain" description="SH3" evidence="4">
    <location>
        <begin position="1"/>
        <end position="60"/>
    </location>
</feature>
<gene>
    <name evidence="7" type="ORF">HK097_008179</name>
</gene>
<dbReference type="EMBL" id="JADGJD010000467">
    <property type="protein sequence ID" value="KAJ3050831.1"/>
    <property type="molecule type" value="Genomic_DNA"/>
</dbReference>
<protein>
    <submittedName>
        <fullName evidence="7">Uncharacterized protein</fullName>
    </submittedName>
</protein>
<keyword evidence="8" id="KW-1185">Reference proteome</keyword>
<evidence type="ECO:0000259" key="6">
    <source>
        <dbReference type="PROSITE" id="PS50222"/>
    </source>
</evidence>
<feature type="domain" description="EH" evidence="5">
    <location>
        <begin position="496"/>
        <end position="578"/>
    </location>
</feature>
<dbReference type="PROSITE" id="PS50222">
    <property type="entry name" value="EF_HAND_2"/>
    <property type="match status" value="1"/>
</dbReference>
<feature type="region of interest" description="Disordered" evidence="3">
    <location>
        <begin position="110"/>
        <end position="203"/>
    </location>
</feature>
<evidence type="ECO:0000256" key="3">
    <source>
        <dbReference type="SAM" id="MobiDB-lite"/>
    </source>
</evidence>
<dbReference type="PROSITE" id="PS50031">
    <property type="entry name" value="EH"/>
    <property type="match status" value="1"/>
</dbReference>
<evidence type="ECO:0000313" key="7">
    <source>
        <dbReference type="EMBL" id="KAJ3050831.1"/>
    </source>
</evidence>
<dbReference type="InterPro" id="IPR036028">
    <property type="entry name" value="SH3-like_dom_sf"/>
</dbReference>
<dbReference type="GO" id="GO:0005886">
    <property type="term" value="C:plasma membrane"/>
    <property type="evidence" value="ECO:0007669"/>
    <property type="project" value="TreeGrafter"/>
</dbReference>
<evidence type="ECO:0000256" key="2">
    <source>
        <dbReference type="PROSITE-ProRule" id="PRU00192"/>
    </source>
</evidence>
<dbReference type="SUPFAM" id="SSF47473">
    <property type="entry name" value="EF-hand"/>
    <property type="match status" value="1"/>
</dbReference>
<dbReference type="InterPro" id="IPR002048">
    <property type="entry name" value="EF_hand_dom"/>
</dbReference>
<sequence>MRAVALYPCEAEGPQELTFAAGQVIVDVAPAEDEGWLSGRLENTSTIGVFPGNYVRIEEERPKPSIPTVAAVPSPGPKVSGAAGLAYRSATATANSSATVGKDAGAAQRSFSVPSSSAAVKQHQIKRDTSSSSLNDTTSTSPSPSPFGVQLRKTGVVLPSGTEQTQDQQPDQTREASPSSSPASVRSQQRPNIPATKPKIPGVGVGGLGSVAGELAARNAARAGTISGTPSNDGASVMASTLKKSNSQEALGTGNRGAGIVTRSKKLFGGEESGGFDSTSGPGADVAKLKNAFDLGGKASGGVGAPLVPGRPAIGTSVFPDSQQPKTPPAPSRPTKPSELSALRGGNEPLVQPAPPSSNDSPEPEERLVKPSQLRSQFQQPQTPPSFTKPVSADTLQPTKTPPVPPRVVNAPPPVPAKSDVMSATVAPPLPNRTKGSGSDAKPDMMSGYPPNLPPRDLTLSPAVPARPAVGLAAPLIPSRPPQHAAGPTSHIPPAARARYEAAFDLVDQDGRGTAGGEEVRKLWVRSGLDNRTLGLVWKLVDRAQRGTLGREEFVIGMHLIDDRLRGYPIPERLPEALAGGIMV</sequence>